<evidence type="ECO:0000313" key="2">
    <source>
        <dbReference type="Proteomes" id="UP001303046"/>
    </source>
</evidence>
<dbReference type="EMBL" id="JAVFWL010000002">
    <property type="protein sequence ID" value="KAK6739109.1"/>
    <property type="molecule type" value="Genomic_DNA"/>
</dbReference>
<dbReference type="Proteomes" id="UP001303046">
    <property type="component" value="Unassembled WGS sequence"/>
</dbReference>
<gene>
    <name evidence="1" type="primary">Necator_chrII.g8701</name>
    <name evidence="1" type="ORF">RB195_020906</name>
</gene>
<reference evidence="1 2" key="1">
    <citation type="submission" date="2023-08" db="EMBL/GenBank/DDBJ databases">
        <title>A Necator americanus chromosomal reference genome.</title>
        <authorList>
            <person name="Ilik V."/>
            <person name="Petrzelkova K.J."/>
            <person name="Pardy F."/>
            <person name="Fuh T."/>
            <person name="Niatou-Singa F.S."/>
            <person name="Gouil Q."/>
            <person name="Baker L."/>
            <person name="Ritchie M.E."/>
            <person name="Jex A.R."/>
            <person name="Gazzola D."/>
            <person name="Li H."/>
            <person name="Toshio Fujiwara R."/>
            <person name="Zhan B."/>
            <person name="Aroian R.V."/>
            <person name="Pafco B."/>
            <person name="Schwarz E.M."/>
        </authorList>
    </citation>
    <scope>NUCLEOTIDE SEQUENCE [LARGE SCALE GENOMIC DNA]</scope>
    <source>
        <strain evidence="1 2">Aroian</strain>
        <tissue evidence="1">Whole animal</tissue>
    </source>
</reference>
<accession>A0ABR1CL93</accession>
<keyword evidence="2" id="KW-1185">Reference proteome</keyword>
<protein>
    <submittedName>
        <fullName evidence="1">Uncharacterized protein</fullName>
    </submittedName>
</protein>
<name>A0ABR1CL93_NECAM</name>
<sequence>MTERRSVIANLLNPLLELLFQPGERPLQAKISIYGSARTCLRSAYMEIPEKDPNEANSDWLTNGVITGNGPTSDQINEVLSTRSYELSQCISRDIVDLPQEHKSIPLLLLSDVLHEDPRTFAALVSKTGVARYMTDLLASIEMDWVALSQGNPESLRDHLLFKSLMVALTRMSLTESGWNALAELALPEVLAQLQMFGHPPKQVFLQPASIKEKGKPGELYVSSVEIVLHLCVAVCAKPKWKRLSFKILDVVHSQGELLNQVMRAEIESRMLDYATALVQHIWENDDTTRVVIDGDSVLNQLRVRPQGPDLKDKWAKKPYSFVIPSRLCPEYVR</sequence>
<proteinExistence type="predicted"/>
<comment type="caution">
    <text evidence="1">The sequence shown here is derived from an EMBL/GenBank/DDBJ whole genome shotgun (WGS) entry which is preliminary data.</text>
</comment>
<evidence type="ECO:0000313" key="1">
    <source>
        <dbReference type="EMBL" id="KAK6739109.1"/>
    </source>
</evidence>
<organism evidence="1 2">
    <name type="scientific">Necator americanus</name>
    <name type="common">Human hookworm</name>
    <dbReference type="NCBI Taxonomy" id="51031"/>
    <lineage>
        <taxon>Eukaryota</taxon>
        <taxon>Metazoa</taxon>
        <taxon>Ecdysozoa</taxon>
        <taxon>Nematoda</taxon>
        <taxon>Chromadorea</taxon>
        <taxon>Rhabditida</taxon>
        <taxon>Rhabditina</taxon>
        <taxon>Rhabditomorpha</taxon>
        <taxon>Strongyloidea</taxon>
        <taxon>Ancylostomatidae</taxon>
        <taxon>Bunostominae</taxon>
        <taxon>Necator</taxon>
    </lineage>
</organism>